<sequence>MREEHFIILKILLQIQKEQDIISKGKNWIKEELNVEKLSPVIIRKAKRRFLLSI</sequence>
<dbReference type="AlphaFoldDB" id="A0A2P6F8L5"/>
<dbReference type="Proteomes" id="UP000031565">
    <property type="component" value="Unassembled WGS sequence"/>
</dbReference>
<proteinExistence type="predicted"/>
<accession>A0A2P6F8L5</accession>
<evidence type="ECO:0000313" key="1">
    <source>
        <dbReference type="EMBL" id="PQM29780.1"/>
    </source>
</evidence>
<reference evidence="1 2" key="1">
    <citation type="journal article" date="2015" name="MBio">
        <title>Genome sequence of the Drosophila melanogaster male-killing Spiroplasma strain MSRO endosymbiont.</title>
        <authorList>
            <person name="Paredes J.C."/>
            <person name="Herren J.K."/>
            <person name="Schupfer F."/>
            <person name="Marin R."/>
            <person name="Claverol S."/>
            <person name="Kuo C.H."/>
            <person name="Lemaitre B."/>
            <person name="Beven L."/>
        </authorList>
    </citation>
    <scope>NUCLEOTIDE SEQUENCE [LARGE SCALE GENOMIC DNA]</scope>
    <source>
        <strain evidence="1 2">MSRO</strain>
    </source>
</reference>
<protein>
    <submittedName>
        <fullName evidence="1">Uncharacterized protein</fullName>
    </submittedName>
</protein>
<organism evidence="1 2">
    <name type="scientific">Spiroplasma poulsonii</name>
    <dbReference type="NCBI Taxonomy" id="2138"/>
    <lineage>
        <taxon>Bacteria</taxon>
        <taxon>Bacillati</taxon>
        <taxon>Mycoplasmatota</taxon>
        <taxon>Mollicutes</taxon>
        <taxon>Entomoplasmatales</taxon>
        <taxon>Spiroplasmataceae</taxon>
        <taxon>Spiroplasma</taxon>
    </lineage>
</organism>
<evidence type="ECO:0000313" key="2">
    <source>
        <dbReference type="Proteomes" id="UP000031565"/>
    </source>
</evidence>
<name>A0A2P6F8L5_9MOLU</name>
<comment type="caution">
    <text evidence="1">The sequence shown here is derived from an EMBL/GenBank/DDBJ whole genome shotgun (WGS) entry which is preliminary data.</text>
</comment>
<dbReference type="EMBL" id="JTLV02000007">
    <property type="protein sequence ID" value="PQM29780.1"/>
    <property type="molecule type" value="Genomic_DNA"/>
</dbReference>
<keyword evidence="2" id="KW-1185">Reference proteome</keyword>
<dbReference type="RefSeq" id="WP_157944308.1">
    <property type="nucleotide sequence ID" value="NZ_JTLV02000007.1"/>
</dbReference>
<gene>
    <name evidence="1" type="ORF">SMSRO_SF029480</name>
</gene>